<reference evidence="2" key="1">
    <citation type="journal article" date="2022" name="Int. J. Syst. Evol. Microbiol.">
        <title>A novel species of lactic acid bacteria, Ligilactobacillus pabuli sp. nov., isolated from alfalfa silage.</title>
        <authorList>
            <person name="Tohno M."/>
            <person name="Tanizawa Y."/>
            <person name="Sawada H."/>
            <person name="Sakamoto M."/>
            <person name="Ohkuma M."/>
            <person name="Kobayashi H."/>
        </authorList>
    </citation>
    <scope>NUCLEOTIDE SEQUENCE</scope>
    <source>
        <strain evidence="2">AF129</strain>
    </source>
</reference>
<proteinExistence type="predicted"/>
<keyword evidence="1" id="KW-0472">Membrane</keyword>
<sequence>MDLLINILLIFLAIIVLVLGTYLFKNRHRPFLVFHPETERGLGLFCTVFGVLMILCGCLTLLTLFYAPTWLLIVVIASDVLTSFIVPFVLWGYTL</sequence>
<organism evidence="2 3">
    <name type="scientific">Ligilactobacillus pabuli</name>
    <dbReference type="NCBI Taxonomy" id="2886039"/>
    <lineage>
        <taxon>Bacteria</taxon>
        <taxon>Bacillati</taxon>
        <taxon>Bacillota</taxon>
        <taxon>Bacilli</taxon>
        <taxon>Lactobacillales</taxon>
        <taxon>Lactobacillaceae</taxon>
        <taxon>Ligilactobacillus</taxon>
    </lineage>
</organism>
<feature type="transmembrane region" description="Helical" evidence="1">
    <location>
        <begin position="6"/>
        <end position="24"/>
    </location>
</feature>
<protein>
    <submittedName>
        <fullName evidence="2">Uncharacterized protein</fullName>
    </submittedName>
</protein>
<keyword evidence="1" id="KW-1133">Transmembrane helix</keyword>
<feature type="transmembrane region" description="Helical" evidence="1">
    <location>
        <begin position="70"/>
        <end position="93"/>
    </location>
</feature>
<evidence type="ECO:0000313" key="3">
    <source>
        <dbReference type="Proteomes" id="UP001055149"/>
    </source>
</evidence>
<name>A0ABQ5JKC6_9LACO</name>
<evidence type="ECO:0000256" key="1">
    <source>
        <dbReference type="SAM" id="Phobius"/>
    </source>
</evidence>
<dbReference type="Proteomes" id="UP001055149">
    <property type="component" value="Unassembled WGS sequence"/>
</dbReference>
<keyword evidence="3" id="KW-1185">Reference proteome</keyword>
<evidence type="ECO:0000313" key="2">
    <source>
        <dbReference type="EMBL" id="GKS81907.1"/>
    </source>
</evidence>
<comment type="caution">
    <text evidence="2">The sequence shown here is derived from an EMBL/GenBank/DDBJ whole genome shotgun (WGS) entry which is preliminary data.</text>
</comment>
<dbReference type="EMBL" id="BQXH01000015">
    <property type="protein sequence ID" value="GKS81907.1"/>
    <property type="molecule type" value="Genomic_DNA"/>
</dbReference>
<feature type="transmembrane region" description="Helical" evidence="1">
    <location>
        <begin position="44"/>
        <end position="64"/>
    </location>
</feature>
<keyword evidence="1" id="KW-0812">Transmembrane</keyword>
<accession>A0ABQ5JKC6</accession>
<gene>
    <name evidence="2" type="ORF">LPAF129_15930</name>
</gene>